<feature type="region of interest" description="Disordered" evidence="1">
    <location>
        <begin position="948"/>
        <end position="967"/>
    </location>
</feature>
<dbReference type="PROSITE" id="PS51703">
    <property type="entry name" value="DZF"/>
    <property type="match status" value="1"/>
</dbReference>
<dbReference type="PANTHER" id="PTHR45762">
    <property type="entry name" value="ZINC FINGER RNA-BINDING PROTEIN"/>
    <property type="match status" value="1"/>
</dbReference>
<dbReference type="GO" id="GO:0003725">
    <property type="term" value="F:double-stranded RNA binding"/>
    <property type="evidence" value="ECO:0007669"/>
    <property type="project" value="TreeGrafter"/>
</dbReference>
<dbReference type="SMART" id="SM00451">
    <property type="entry name" value="ZnF_U1"/>
    <property type="match status" value="3"/>
</dbReference>
<feature type="compositionally biased region" description="Low complexity" evidence="1">
    <location>
        <begin position="397"/>
        <end position="421"/>
    </location>
</feature>
<dbReference type="FunFam" id="3.30.160.60:FF:000210">
    <property type="entry name" value="Zinc finger RNA-binding protein 2"/>
    <property type="match status" value="1"/>
</dbReference>
<dbReference type="InterPro" id="IPR003604">
    <property type="entry name" value="Matrin/U1-like-C_Znf_C2H2"/>
</dbReference>
<dbReference type="Proteomes" id="UP000075920">
    <property type="component" value="Unassembled WGS sequence"/>
</dbReference>
<dbReference type="InterPro" id="IPR013087">
    <property type="entry name" value="Znf_C2H2_type"/>
</dbReference>
<evidence type="ECO:0000313" key="4">
    <source>
        <dbReference type="Proteomes" id="UP000075920"/>
    </source>
</evidence>
<dbReference type="Pfam" id="PF20965">
    <property type="entry name" value="DZF_C"/>
    <property type="match status" value="1"/>
</dbReference>
<dbReference type="PROSITE" id="PS00028">
    <property type="entry name" value="ZINC_FINGER_C2H2_1"/>
    <property type="match status" value="1"/>
</dbReference>
<dbReference type="InterPro" id="IPR049402">
    <property type="entry name" value="DZF_dom_C"/>
</dbReference>
<dbReference type="SMART" id="SM00572">
    <property type="entry name" value="DZF"/>
    <property type="match status" value="1"/>
</dbReference>
<reference evidence="4" key="1">
    <citation type="submission" date="2013-03" db="EMBL/GenBank/DDBJ databases">
        <title>The Genome Sequence of Anopheles minimus MINIMUS1.</title>
        <authorList>
            <consortium name="The Broad Institute Genomics Platform"/>
            <person name="Neafsey D.E."/>
            <person name="Walton C."/>
            <person name="Walker B."/>
            <person name="Young S.K."/>
            <person name="Zeng Q."/>
            <person name="Gargeya S."/>
            <person name="Fitzgerald M."/>
            <person name="Haas B."/>
            <person name="Abouelleil A."/>
            <person name="Allen A.W."/>
            <person name="Alvarado L."/>
            <person name="Arachchi H.M."/>
            <person name="Berlin A.M."/>
            <person name="Chapman S.B."/>
            <person name="Gainer-Dewar J."/>
            <person name="Goldberg J."/>
            <person name="Griggs A."/>
            <person name="Gujja S."/>
            <person name="Hansen M."/>
            <person name="Howarth C."/>
            <person name="Imamovic A."/>
            <person name="Ireland A."/>
            <person name="Larimer J."/>
            <person name="McCowan C."/>
            <person name="Murphy C."/>
            <person name="Pearson M."/>
            <person name="Poon T.W."/>
            <person name="Priest M."/>
            <person name="Roberts A."/>
            <person name="Saif S."/>
            <person name="Shea T."/>
            <person name="Sisk P."/>
            <person name="Sykes S."/>
            <person name="Wortman J."/>
            <person name="Nusbaum C."/>
            <person name="Birren B."/>
        </authorList>
    </citation>
    <scope>NUCLEOTIDE SEQUENCE [LARGE SCALE GENOMIC DNA]</scope>
    <source>
        <strain evidence="4">MINIMUS1</strain>
    </source>
</reference>
<evidence type="ECO:0000313" key="3">
    <source>
        <dbReference type="EnsemblMetazoa" id="AMIN000468-PA"/>
    </source>
</evidence>
<dbReference type="FunFam" id="3.30.160.60:FF:002080">
    <property type="entry name" value="Zinc finger RNA-binding protein"/>
    <property type="match status" value="1"/>
</dbReference>
<dbReference type="SMART" id="SM00355">
    <property type="entry name" value="ZnF_C2H2"/>
    <property type="match status" value="3"/>
</dbReference>
<dbReference type="EnsemblMetazoa" id="AMIN000468-RA">
    <property type="protein sequence ID" value="AMIN000468-PA"/>
    <property type="gene ID" value="AMIN000468"/>
</dbReference>
<dbReference type="STRING" id="112268.A0A182VQY6"/>
<feature type="compositionally biased region" description="Low complexity" evidence="1">
    <location>
        <begin position="948"/>
        <end position="959"/>
    </location>
</feature>
<organism evidence="3 4">
    <name type="scientific">Anopheles minimus</name>
    <dbReference type="NCBI Taxonomy" id="112268"/>
    <lineage>
        <taxon>Eukaryota</taxon>
        <taxon>Metazoa</taxon>
        <taxon>Ecdysozoa</taxon>
        <taxon>Arthropoda</taxon>
        <taxon>Hexapoda</taxon>
        <taxon>Insecta</taxon>
        <taxon>Pterygota</taxon>
        <taxon>Neoptera</taxon>
        <taxon>Endopterygota</taxon>
        <taxon>Diptera</taxon>
        <taxon>Nematocera</taxon>
        <taxon>Culicoidea</taxon>
        <taxon>Culicidae</taxon>
        <taxon>Anophelinae</taxon>
        <taxon>Anopheles</taxon>
    </lineage>
</organism>
<reference evidence="3" key="2">
    <citation type="submission" date="2020-05" db="UniProtKB">
        <authorList>
            <consortium name="EnsemblMetazoa"/>
        </authorList>
    </citation>
    <scope>IDENTIFICATION</scope>
    <source>
        <strain evidence="3">MINIMUS1</strain>
    </source>
</reference>
<dbReference type="AlphaFoldDB" id="A0A182VQY6"/>
<dbReference type="GO" id="GO:0003727">
    <property type="term" value="F:single-stranded RNA binding"/>
    <property type="evidence" value="ECO:0007669"/>
    <property type="project" value="TreeGrafter"/>
</dbReference>
<feature type="region of interest" description="Disordered" evidence="1">
    <location>
        <begin position="607"/>
        <end position="648"/>
    </location>
</feature>
<dbReference type="GO" id="GO:0008270">
    <property type="term" value="F:zinc ion binding"/>
    <property type="evidence" value="ECO:0007669"/>
    <property type="project" value="InterPro"/>
</dbReference>
<dbReference type="Gene3D" id="3.30.160.60">
    <property type="entry name" value="Classic Zinc Finger"/>
    <property type="match status" value="3"/>
</dbReference>
<dbReference type="InterPro" id="IPR043519">
    <property type="entry name" value="NT_sf"/>
</dbReference>
<proteinExistence type="predicted"/>
<dbReference type="InterPro" id="IPR049401">
    <property type="entry name" value="DZF_dom_N"/>
</dbReference>
<dbReference type="VEuPathDB" id="VectorBase:AMIN000468"/>
<sequence>MATNNYFGFPHAATQYGTTATGTGYPTTQTGYAVAPAPTPAAATYGTARPAGYDQAYQTTATPGTYATTATAATYDYGYGRTTQTYDTSKTYYQQAAGATAGYTAPTAYDAAPKVITGFQPAQPTAYAPQPARATLQPTKAAPQYQTTQQQSVAPQAQAYVPTQTTGYSQTVTTVHTTPKSATVAGSVVPNNSATYPSYDAALYSAATMYVAQQQQPPPPNAKAPGSVPGAAAAGVMTGAPGPGGPAVITSGPVPAGGPWQNYKSPKGMHGHGHGNAPYKARKPAPKPLLIHYCDVCKISCAGPQTYREHLEGQKHKKRELLLKQAAEPGGTASARPPNSLHCELCGVTCTGNDAYAAHVRGAKHQKVVNLHTRLGKPIPACDPTPNVDGEKKESGAGETSDAGGASAGASAATAGNSGVESSEESVRPVGSEFIEEIKDDDGKLVSFSCKLCECKFNDPNAKEMHMKGRRHRLQYKKKVQPDLVVDIKPTVKQKKIAEARAHRQAMQEEFWNRRRMADAEMEEDHGMRTFGRHPFFGMLPGRRPESSDDRHVVARHAEIYPKEEELQTIQRIVSHTERALKLVSDVMTSGGGGGAGVGSAVQAVATTPASASGEPQTEATNEQPKEQEIQSQQPSTSAGNGGKPNQANQMISFHKETEGTSIRLLKGVMRVGLLAKGLLLHGDNCVQLVVLCAEKPTTSLLKRVATELPIQLKKIAEDHRYTVTMAPVEGAVLVTDGTITVKISLTSPLLREAEQAAQNTEDLLPREPCLQALAALRHAKWFQARATGLQSCVMIMRIMRDLCQRIPVWSNISQWAMELLLEKIISSAGEVLTPGECLRRVMEAMSSSILLNGPGLLDPCEKEPEDTLAGLSKQQREDITNSAQTFMRWIAFRQIYKVLGILPLPPPKFAGSRNWRFNRKRRRSGTEGNDSEADGCKMIKKDDAVASASNATASANAAPMKIEPSK</sequence>
<accession>A0A182VQY6</accession>
<dbReference type="PANTHER" id="PTHR45762:SF3">
    <property type="entry name" value="ZINC-FINGER PROTEIN AT 72D, ISOFORM B"/>
    <property type="match status" value="1"/>
</dbReference>
<name>A0A182VQY6_9DIPT</name>
<evidence type="ECO:0000259" key="2">
    <source>
        <dbReference type="PROSITE" id="PS51703"/>
    </source>
</evidence>
<feature type="compositionally biased region" description="Polar residues" evidence="1">
    <location>
        <begin position="608"/>
        <end position="623"/>
    </location>
</feature>
<dbReference type="SUPFAM" id="SSF57667">
    <property type="entry name" value="beta-beta-alpha zinc fingers"/>
    <property type="match status" value="3"/>
</dbReference>
<protein>
    <recommendedName>
        <fullName evidence="2">DZF domain-containing protein</fullName>
    </recommendedName>
</protein>
<feature type="compositionally biased region" description="Polar residues" evidence="1">
    <location>
        <begin position="630"/>
        <end position="648"/>
    </location>
</feature>
<dbReference type="InterPro" id="IPR006561">
    <property type="entry name" value="DZF_dom"/>
</dbReference>
<feature type="domain" description="DZF" evidence="2">
    <location>
        <begin position="529"/>
        <end position="929"/>
    </location>
</feature>
<evidence type="ECO:0000256" key="1">
    <source>
        <dbReference type="SAM" id="MobiDB-lite"/>
    </source>
</evidence>
<keyword evidence="4" id="KW-1185">Reference proteome</keyword>
<dbReference type="Pfam" id="PF12874">
    <property type="entry name" value="zf-met"/>
    <property type="match status" value="3"/>
</dbReference>
<feature type="region of interest" description="Disordered" evidence="1">
    <location>
        <begin position="378"/>
        <end position="428"/>
    </location>
</feature>
<dbReference type="FunFam" id="1.10.1410.40:FF:000001">
    <property type="entry name" value="interleukin enhancer-binding factor 3 isoform X1"/>
    <property type="match status" value="1"/>
</dbReference>
<dbReference type="Pfam" id="PF07528">
    <property type="entry name" value="DZF_N"/>
    <property type="match status" value="1"/>
</dbReference>
<dbReference type="Gene3D" id="3.30.460.10">
    <property type="entry name" value="Beta Polymerase, domain 2"/>
    <property type="match status" value="1"/>
</dbReference>
<dbReference type="Gene3D" id="1.10.1410.40">
    <property type="match status" value="1"/>
</dbReference>
<dbReference type="InterPro" id="IPR036236">
    <property type="entry name" value="Znf_C2H2_sf"/>
</dbReference>
<dbReference type="GO" id="GO:0071011">
    <property type="term" value="C:precatalytic spliceosome"/>
    <property type="evidence" value="ECO:0007669"/>
    <property type="project" value="TreeGrafter"/>
</dbReference>